<dbReference type="Proteomes" id="UP001432322">
    <property type="component" value="Unassembled WGS sequence"/>
</dbReference>
<feature type="non-terminal residue" evidence="2">
    <location>
        <position position="539"/>
    </location>
</feature>
<name>A0AAV5UXP0_9BILA</name>
<accession>A0AAV5UXP0</accession>
<protein>
    <submittedName>
        <fullName evidence="2">Uncharacterized protein</fullName>
    </submittedName>
</protein>
<dbReference type="EMBL" id="BTSY01000001">
    <property type="protein sequence ID" value="GMT11508.1"/>
    <property type="molecule type" value="Genomic_DNA"/>
</dbReference>
<dbReference type="AlphaFoldDB" id="A0AAV5UXP0"/>
<keyword evidence="3" id="KW-1185">Reference proteome</keyword>
<reference evidence="2" key="1">
    <citation type="submission" date="2023-10" db="EMBL/GenBank/DDBJ databases">
        <title>Genome assembly of Pristionchus species.</title>
        <authorList>
            <person name="Yoshida K."/>
            <person name="Sommer R.J."/>
        </authorList>
    </citation>
    <scope>NUCLEOTIDE SEQUENCE</scope>
    <source>
        <strain evidence="2">RS5133</strain>
    </source>
</reference>
<evidence type="ECO:0000313" key="2">
    <source>
        <dbReference type="EMBL" id="GMT11508.1"/>
    </source>
</evidence>
<feature type="compositionally biased region" description="Basic and acidic residues" evidence="1">
    <location>
        <begin position="224"/>
        <end position="233"/>
    </location>
</feature>
<organism evidence="2 3">
    <name type="scientific">Pristionchus fissidentatus</name>
    <dbReference type="NCBI Taxonomy" id="1538716"/>
    <lineage>
        <taxon>Eukaryota</taxon>
        <taxon>Metazoa</taxon>
        <taxon>Ecdysozoa</taxon>
        <taxon>Nematoda</taxon>
        <taxon>Chromadorea</taxon>
        <taxon>Rhabditida</taxon>
        <taxon>Rhabditina</taxon>
        <taxon>Diplogasteromorpha</taxon>
        <taxon>Diplogasteroidea</taxon>
        <taxon>Neodiplogasteridae</taxon>
        <taxon>Pristionchus</taxon>
    </lineage>
</organism>
<sequence>SHELIGGHLAHCKAQLAGAAADATTIGGFVGERLRMSVEVLASLSHRLLDGGAWSAHDAAALQEQLQTSEAITFRLQRALESMQYVLHVLSDEGAAAVAASAAAESMRGWSLAAATLASRSVAPMVPVEVVTIDTQGEEEDSHRDDYGSMAAHTVDHRSALLQKCFLCETQSGDFKELPEVETDRKGFLDNLTLINKEQKEKVEKLLTISRDVVYFCSAHCRSDSVDQSDKGGNEGGETPQKTIHDTQKELDTREMALSEREDERRLRHFGLRLTSKQAADEEREDREIAARAIDDERRLSRLFGLRLTCKQVVETHHKIFTSLLAALKLNPFDSEEAKVLRRRIIERHHFCLKRDKRRAAAERKKKFGPMVNIYSKLVIETGLTVSLEQLGEMPGKELDEVLLEKMGMSKEKYDRVMQMRHRVKARLHAYHLRLQNTHTMVNTVAAFATPIDTMPPISTVPSVSFPPHWHMVPVMASRAVVPDAHATHTVPSVPFIPFWQLVTPTPTSTSAGIPSFGSIPVNVLYCRTNVECGKPRIG</sequence>
<comment type="caution">
    <text evidence="2">The sequence shown here is derived from an EMBL/GenBank/DDBJ whole genome shotgun (WGS) entry which is preliminary data.</text>
</comment>
<gene>
    <name evidence="2" type="ORF">PFISCL1PPCAC_2805</name>
</gene>
<evidence type="ECO:0000313" key="3">
    <source>
        <dbReference type="Proteomes" id="UP001432322"/>
    </source>
</evidence>
<evidence type="ECO:0000256" key="1">
    <source>
        <dbReference type="SAM" id="MobiDB-lite"/>
    </source>
</evidence>
<feature type="region of interest" description="Disordered" evidence="1">
    <location>
        <begin position="224"/>
        <end position="249"/>
    </location>
</feature>
<proteinExistence type="predicted"/>
<feature type="non-terminal residue" evidence="2">
    <location>
        <position position="1"/>
    </location>
</feature>